<dbReference type="Pfam" id="PF02163">
    <property type="entry name" value="Peptidase_M50"/>
    <property type="match status" value="2"/>
</dbReference>
<feature type="binding site" evidence="16">
    <location>
        <position position="162"/>
    </location>
    <ligand>
        <name>Zn(2+)</name>
        <dbReference type="ChEBI" id="CHEBI:29105"/>
        <note>catalytic</note>
    </ligand>
</feature>
<evidence type="ECO:0000256" key="12">
    <source>
        <dbReference type="ARBA" id="ARBA00023122"/>
    </source>
</evidence>
<gene>
    <name evidence="18" type="ordered locus">Krad_1856</name>
</gene>
<feature type="binding site" evidence="16">
    <location>
        <position position="67"/>
    </location>
    <ligand>
        <name>Zn(2+)</name>
        <dbReference type="ChEBI" id="CHEBI:29105"/>
        <note>catalytic</note>
    </ligand>
</feature>
<feature type="transmembrane region" description="Helical" evidence="14">
    <location>
        <begin position="12"/>
        <end position="32"/>
    </location>
</feature>
<evidence type="ECO:0000256" key="6">
    <source>
        <dbReference type="ARBA" id="ARBA00022723"/>
    </source>
</evidence>
<dbReference type="STRING" id="266940.Krad_1856"/>
<proteinExistence type="inferred from homology"/>
<comment type="subcellular location">
    <subcellularLocation>
        <location evidence="1 14">Cell membrane</location>
        <topology evidence="1 14">Multi-pass membrane protein</topology>
    </subcellularLocation>
</comment>
<reference evidence="19" key="1">
    <citation type="journal article" date="2008" name="PLoS ONE">
        <title>Survival in nuclear waste, extreme resistance, and potential applications gleaned from the genome sequence of Kineococcus radiotolerans SRS30216.</title>
        <authorList>
            <person name="Bagwell C.E."/>
            <person name="Bhat S."/>
            <person name="Hawkins G.M."/>
            <person name="Smith B.W."/>
            <person name="Biswas T."/>
            <person name="Hoover T.R."/>
            <person name="Saunders E."/>
            <person name="Han C.S."/>
            <person name="Tsodikov O.V."/>
            <person name="Shimkets L.J."/>
        </authorList>
    </citation>
    <scope>NUCLEOTIDE SEQUENCE [LARGE SCALE GENOMIC DNA]</scope>
    <source>
        <strain evidence="19">ATCC BAA-149 / DSM 14245 / SRS30216</strain>
    </source>
</reference>
<keyword evidence="4 14" id="KW-0645">Protease</keyword>
<evidence type="ECO:0000256" key="11">
    <source>
        <dbReference type="ARBA" id="ARBA00023049"/>
    </source>
</evidence>
<keyword evidence="6 14" id="KW-0479">Metal-binding</keyword>
<keyword evidence="3 14" id="KW-1003">Cell membrane</keyword>
<evidence type="ECO:0000256" key="15">
    <source>
        <dbReference type="PIRSR" id="PIRSR006404-1"/>
    </source>
</evidence>
<keyword evidence="13 14" id="KW-0472">Membrane</keyword>
<evidence type="ECO:0000256" key="7">
    <source>
        <dbReference type="ARBA" id="ARBA00022737"/>
    </source>
</evidence>
<feature type="transmembrane region" description="Helical" evidence="14">
    <location>
        <begin position="179"/>
        <end position="204"/>
    </location>
</feature>
<evidence type="ECO:0000256" key="2">
    <source>
        <dbReference type="ARBA" id="ARBA00007931"/>
    </source>
</evidence>
<feature type="active site" evidence="15">
    <location>
        <position position="64"/>
    </location>
</feature>
<name>A6W953_KINRD</name>
<dbReference type="Proteomes" id="UP000001116">
    <property type="component" value="Chromosome"/>
</dbReference>
<evidence type="ECO:0000256" key="9">
    <source>
        <dbReference type="ARBA" id="ARBA00022833"/>
    </source>
</evidence>
<keyword evidence="11 14" id="KW-0482">Metalloprotease</keyword>
<comment type="cofactor">
    <cofactor evidence="14 16">
        <name>Zn(2+)</name>
        <dbReference type="ChEBI" id="CHEBI:29105"/>
    </cofactor>
    <text evidence="14 16">Binds 1 zinc ion per subunit.</text>
</comment>
<dbReference type="PIRSF" id="PIRSF006404">
    <property type="entry name" value="UCP006404_Pept_M50_CBS"/>
    <property type="match status" value="1"/>
</dbReference>
<protein>
    <recommendedName>
        <fullName evidence="14">Zinc metalloprotease</fullName>
    </recommendedName>
</protein>
<dbReference type="EMBL" id="CP000750">
    <property type="protein sequence ID" value="ABS03342.1"/>
    <property type="molecule type" value="Genomic_DNA"/>
</dbReference>
<evidence type="ECO:0000313" key="19">
    <source>
        <dbReference type="Proteomes" id="UP000001116"/>
    </source>
</evidence>
<keyword evidence="8 14" id="KW-0378">Hydrolase</keyword>
<organism evidence="18 19">
    <name type="scientific">Kineococcus radiotolerans (strain ATCC BAA-149 / DSM 14245 / SRS30216)</name>
    <dbReference type="NCBI Taxonomy" id="266940"/>
    <lineage>
        <taxon>Bacteria</taxon>
        <taxon>Bacillati</taxon>
        <taxon>Actinomycetota</taxon>
        <taxon>Actinomycetes</taxon>
        <taxon>Kineosporiales</taxon>
        <taxon>Kineosporiaceae</taxon>
        <taxon>Kineococcus</taxon>
    </lineage>
</organism>
<evidence type="ECO:0000256" key="4">
    <source>
        <dbReference type="ARBA" id="ARBA00022670"/>
    </source>
</evidence>
<sequence length="377" mass="39229">MRGGIALGRPFGVPLLLAPSWFLFAALIVWIFAPVVQRQVPGPASYLVAFGYAVLLLVSVLLHEVAHALAAKWSGMRVTGIVLNVWGGFTSHEGRTGPGRSLVIAVVGPVVNAVIALVAWRVGAVVREQPDGGGVLALLLGALTLSNALLAVFNLLPGLPLDGGHALEAIVWKLRGDRLTGTVVAAWVGRVLAVVVFVAALFGPRLLGWETSLTDVVWAGLVGALLWQGASTALTYAGQQRRVPALSARVLQRPAIAVNARATVEEVVRSARAAIDAGAAAGSTRDLEVVLVTDDGVPVAVVDTAALRRVPAERRTSLGAGATARALPPRSWLPEDLAGEDLLEAVQARPGEHVVLDGTGRVRGLLHTGDVVAAVTR</sequence>
<dbReference type="InterPro" id="IPR008915">
    <property type="entry name" value="Peptidase_M50"/>
</dbReference>
<keyword evidence="19" id="KW-1185">Reference proteome</keyword>
<dbReference type="OrthoDB" id="9781963at2"/>
<dbReference type="eggNOG" id="COG1994">
    <property type="taxonomic scope" value="Bacteria"/>
</dbReference>
<feature type="transmembrane region" description="Helical" evidence="14">
    <location>
        <begin position="102"/>
        <end position="123"/>
    </location>
</feature>
<evidence type="ECO:0000256" key="10">
    <source>
        <dbReference type="ARBA" id="ARBA00022989"/>
    </source>
</evidence>
<keyword evidence="12" id="KW-0129">CBS domain</keyword>
<dbReference type="GO" id="GO:0046872">
    <property type="term" value="F:metal ion binding"/>
    <property type="evidence" value="ECO:0007669"/>
    <property type="project" value="UniProtKB-UniRule"/>
</dbReference>
<keyword evidence="9 14" id="KW-0862">Zinc</keyword>
<dbReference type="PANTHER" id="PTHR39188:SF3">
    <property type="entry name" value="STAGE IV SPORULATION PROTEIN FB"/>
    <property type="match status" value="1"/>
</dbReference>
<evidence type="ECO:0000256" key="3">
    <source>
        <dbReference type="ARBA" id="ARBA00022475"/>
    </source>
</evidence>
<evidence type="ECO:0000256" key="1">
    <source>
        <dbReference type="ARBA" id="ARBA00004651"/>
    </source>
</evidence>
<feature type="domain" description="Peptidase M50" evidence="17">
    <location>
        <begin position="139"/>
        <end position="193"/>
    </location>
</feature>
<evidence type="ECO:0000256" key="16">
    <source>
        <dbReference type="PIRSR" id="PIRSR006404-2"/>
    </source>
</evidence>
<evidence type="ECO:0000313" key="18">
    <source>
        <dbReference type="EMBL" id="ABS03342.1"/>
    </source>
</evidence>
<dbReference type="InterPro" id="IPR016483">
    <property type="entry name" value="UCP006404_Pept_M50_CBS"/>
</dbReference>
<feature type="transmembrane region" description="Helical" evidence="14">
    <location>
        <begin position="44"/>
        <end position="62"/>
    </location>
</feature>
<feature type="transmembrane region" description="Helical" evidence="14">
    <location>
        <begin position="135"/>
        <end position="159"/>
    </location>
</feature>
<keyword evidence="7" id="KW-0677">Repeat</keyword>
<keyword evidence="5 14" id="KW-0812">Transmembrane</keyword>
<dbReference type="GO" id="GO:0005886">
    <property type="term" value="C:plasma membrane"/>
    <property type="evidence" value="ECO:0007669"/>
    <property type="project" value="UniProtKB-SubCell"/>
</dbReference>
<dbReference type="GO" id="GO:0008237">
    <property type="term" value="F:metallopeptidase activity"/>
    <property type="evidence" value="ECO:0007669"/>
    <property type="project" value="UniProtKB-UniRule"/>
</dbReference>
<dbReference type="HOGENOM" id="CLU_037123_1_0_11"/>
<accession>A6W953</accession>
<comment type="similarity">
    <text evidence="2 14">Belongs to the peptidase M50B family.</text>
</comment>
<evidence type="ECO:0000256" key="13">
    <source>
        <dbReference type="ARBA" id="ARBA00023136"/>
    </source>
</evidence>
<evidence type="ECO:0000256" key="8">
    <source>
        <dbReference type="ARBA" id="ARBA00022801"/>
    </source>
</evidence>
<evidence type="ECO:0000259" key="17">
    <source>
        <dbReference type="Pfam" id="PF02163"/>
    </source>
</evidence>
<feature type="transmembrane region" description="Helical" evidence="14">
    <location>
        <begin position="216"/>
        <end position="237"/>
    </location>
</feature>
<dbReference type="GO" id="GO:0006508">
    <property type="term" value="P:proteolysis"/>
    <property type="evidence" value="ECO:0007669"/>
    <property type="project" value="UniProtKB-KW"/>
</dbReference>
<keyword evidence="10 14" id="KW-1133">Transmembrane helix</keyword>
<feature type="domain" description="Peptidase M50" evidence="17">
    <location>
        <begin position="53"/>
        <end position="124"/>
    </location>
</feature>
<dbReference type="RefSeq" id="WP_011981519.1">
    <property type="nucleotide sequence ID" value="NC_009664.2"/>
</dbReference>
<dbReference type="PANTHER" id="PTHR39188">
    <property type="entry name" value="MEMBRANE-ASSOCIATED ZINC METALLOPROTEASE M50B"/>
    <property type="match status" value="1"/>
</dbReference>
<dbReference type="KEGG" id="kra:Krad_1856"/>
<feature type="binding site" evidence="16">
    <location>
        <position position="63"/>
    </location>
    <ligand>
        <name>Zn(2+)</name>
        <dbReference type="ChEBI" id="CHEBI:29105"/>
        <note>catalytic</note>
    </ligand>
</feature>
<evidence type="ECO:0000256" key="14">
    <source>
        <dbReference type="PIRNR" id="PIRNR006404"/>
    </source>
</evidence>
<dbReference type="AlphaFoldDB" id="A6W953"/>
<evidence type="ECO:0000256" key="5">
    <source>
        <dbReference type="ARBA" id="ARBA00022692"/>
    </source>
</evidence>